<dbReference type="PIRSF" id="PIRSF017082">
    <property type="entry name" value="YflP"/>
    <property type="match status" value="1"/>
</dbReference>
<feature type="chain" id="PRO_5021301232" evidence="2">
    <location>
        <begin position="25"/>
        <end position="323"/>
    </location>
</feature>
<sequence length="323" mass="33541">MLSFLCRMVPALLLAASIVPSAVAQTAFPNKAVTIVVPFPPGGSMDALGRISAEKLSAVWGQPVLVDNRAGAGGLVGAQRVKGSPPDGYTLLLTNSALIQNVVGAAAANPPYDPIKDFEPVLHMTHAPVVFVVNPKLPVKNLQDFVELVKREPKKHSFGSGGVNQTLHLLGATFNEAAGLDMAHVPQKGDGPLLNDIIAGHVSGGFATIATAGPHIAGGTVRALGVVGPRSALLPDVPSFKELGYPQLDVVGWFGMFAPAGTPKPVVDRIAGDIASVLKMPDVAAKLRGMSLTPTALPPAEFGSIVKRDLGYWDTVVKKVGEK</sequence>
<evidence type="ECO:0000256" key="1">
    <source>
        <dbReference type="ARBA" id="ARBA00006987"/>
    </source>
</evidence>
<dbReference type="Pfam" id="PF03401">
    <property type="entry name" value="TctC"/>
    <property type="match status" value="1"/>
</dbReference>
<evidence type="ECO:0000313" key="3">
    <source>
        <dbReference type="EMBL" id="TFZ02562.1"/>
    </source>
</evidence>
<dbReference type="RefSeq" id="WP_135264087.1">
    <property type="nucleotide sequence ID" value="NZ_SMLM01000002.1"/>
</dbReference>
<dbReference type="PANTHER" id="PTHR42928:SF5">
    <property type="entry name" value="BLR1237 PROTEIN"/>
    <property type="match status" value="1"/>
</dbReference>
<comment type="caution">
    <text evidence="3">The sequence shown here is derived from an EMBL/GenBank/DDBJ whole genome shotgun (WGS) entry which is preliminary data.</text>
</comment>
<dbReference type="AlphaFoldDB" id="A0A4Z0BV21"/>
<feature type="signal peptide" evidence="2">
    <location>
        <begin position="1"/>
        <end position="24"/>
    </location>
</feature>
<organism evidence="3 4">
    <name type="scientific">Ramlibacter henchirensis</name>
    <dbReference type="NCBI Taxonomy" id="204072"/>
    <lineage>
        <taxon>Bacteria</taxon>
        <taxon>Pseudomonadati</taxon>
        <taxon>Pseudomonadota</taxon>
        <taxon>Betaproteobacteria</taxon>
        <taxon>Burkholderiales</taxon>
        <taxon>Comamonadaceae</taxon>
        <taxon>Ramlibacter</taxon>
    </lineage>
</organism>
<dbReference type="InterPro" id="IPR042100">
    <property type="entry name" value="Bug_dom1"/>
</dbReference>
<comment type="similarity">
    <text evidence="1">Belongs to the UPF0065 (bug) family.</text>
</comment>
<dbReference type="OrthoDB" id="8678477at2"/>
<evidence type="ECO:0000313" key="4">
    <source>
        <dbReference type="Proteomes" id="UP000298180"/>
    </source>
</evidence>
<keyword evidence="2" id="KW-0732">Signal</keyword>
<gene>
    <name evidence="3" type="ORF">EZ313_14980</name>
</gene>
<dbReference type="CDD" id="cd07012">
    <property type="entry name" value="PBP2_Bug_TTT"/>
    <property type="match status" value="1"/>
</dbReference>
<dbReference type="SUPFAM" id="SSF53850">
    <property type="entry name" value="Periplasmic binding protein-like II"/>
    <property type="match status" value="1"/>
</dbReference>
<evidence type="ECO:0000256" key="2">
    <source>
        <dbReference type="SAM" id="SignalP"/>
    </source>
</evidence>
<proteinExistence type="inferred from homology"/>
<dbReference type="Gene3D" id="3.40.190.150">
    <property type="entry name" value="Bordetella uptake gene, domain 1"/>
    <property type="match status" value="1"/>
</dbReference>
<name>A0A4Z0BV21_9BURK</name>
<accession>A0A4Z0BV21</accession>
<dbReference type="InterPro" id="IPR005064">
    <property type="entry name" value="BUG"/>
</dbReference>
<keyword evidence="4" id="KW-1185">Reference proteome</keyword>
<dbReference type="Gene3D" id="3.40.190.10">
    <property type="entry name" value="Periplasmic binding protein-like II"/>
    <property type="match status" value="1"/>
</dbReference>
<reference evidence="3 4" key="1">
    <citation type="submission" date="2019-03" db="EMBL/GenBank/DDBJ databases">
        <title>Ramlibacter henchirensis DSM 14656, whole genome shotgun sequence.</title>
        <authorList>
            <person name="Zhang X."/>
            <person name="Feng G."/>
            <person name="Zhu H."/>
        </authorList>
    </citation>
    <scope>NUCLEOTIDE SEQUENCE [LARGE SCALE GENOMIC DNA]</scope>
    <source>
        <strain evidence="3 4">DSM 14656</strain>
    </source>
</reference>
<dbReference type="EMBL" id="SMLM01000002">
    <property type="protein sequence ID" value="TFZ02562.1"/>
    <property type="molecule type" value="Genomic_DNA"/>
</dbReference>
<dbReference type="PANTHER" id="PTHR42928">
    <property type="entry name" value="TRICARBOXYLATE-BINDING PROTEIN"/>
    <property type="match status" value="1"/>
</dbReference>
<protein>
    <submittedName>
        <fullName evidence="3">Tripartite tricarboxylate transporter substrate binding protein</fullName>
    </submittedName>
</protein>
<dbReference type="Proteomes" id="UP000298180">
    <property type="component" value="Unassembled WGS sequence"/>
</dbReference>